<dbReference type="InterPro" id="IPR000792">
    <property type="entry name" value="Tscrpt_reg_LuxR_C"/>
</dbReference>
<protein>
    <submittedName>
        <fullName evidence="6">Helix-turn-helix transcriptional regulator</fullName>
    </submittedName>
</protein>
<dbReference type="PANTHER" id="PTHR44688:SF16">
    <property type="entry name" value="DNA-BINDING TRANSCRIPTIONAL ACTIVATOR DEVR_DOSR"/>
    <property type="match status" value="1"/>
</dbReference>
<feature type="region of interest" description="Disordered" evidence="4">
    <location>
        <begin position="110"/>
        <end position="131"/>
    </location>
</feature>
<dbReference type="PROSITE" id="PS50043">
    <property type="entry name" value="HTH_LUXR_2"/>
    <property type="match status" value="1"/>
</dbReference>
<dbReference type="Pfam" id="PF00196">
    <property type="entry name" value="GerE"/>
    <property type="match status" value="1"/>
</dbReference>
<dbReference type="PANTHER" id="PTHR44688">
    <property type="entry name" value="DNA-BINDING TRANSCRIPTIONAL ACTIVATOR DEVR_DOSR"/>
    <property type="match status" value="1"/>
</dbReference>
<name>A0A2A3MM99_9PSED</name>
<dbReference type="AlphaFoldDB" id="A0A2A3MM99"/>
<dbReference type="PRINTS" id="PR00038">
    <property type="entry name" value="HTHLUXR"/>
</dbReference>
<dbReference type="SMART" id="SM00421">
    <property type="entry name" value="HTH_LUXR"/>
    <property type="match status" value="1"/>
</dbReference>
<evidence type="ECO:0000256" key="2">
    <source>
        <dbReference type="ARBA" id="ARBA00023125"/>
    </source>
</evidence>
<evidence type="ECO:0000259" key="5">
    <source>
        <dbReference type="PROSITE" id="PS50043"/>
    </source>
</evidence>
<evidence type="ECO:0000256" key="1">
    <source>
        <dbReference type="ARBA" id="ARBA00023015"/>
    </source>
</evidence>
<keyword evidence="1" id="KW-0805">Transcription regulation</keyword>
<dbReference type="Proteomes" id="UP000242313">
    <property type="component" value="Unassembled WGS sequence"/>
</dbReference>
<dbReference type="Gene3D" id="1.10.10.10">
    <property type="entry name" value="Winged helix-like DNA-binding domain superfamily/Winged helix DNA-binding domain"/>
    <property type="match status" value="1"/>
</dbReference>
<evidence type="ECO:0000313" key="6">
    <source>
        <dbReference type="EMBL" id="PBK05931.1"/>
    </source>
</evidence>
<sequence length="144" mass="15917">MPAHACGHSSHGAHHMHTLTSEHWQGCTGLLSKRELEFTLRVAEGKTDKEIAREAGLAPDSVRKRIMSAMFKLGAHRRAQLVAEAMRRAIIAPLAIFLAICCVVVNSSPDNHQERAPRNPRGGLARIKGGARRDDPFFNPFDYV</sequence>
<organism evidence="6 7">
    <name type="scientific">Pseudomonas abyssi</name>
    <dbReference type="NCBI Taxonomy" id="170540"/>
    <lineage>
        <taxon>Bacteria</taxon>
        <taxon>Pseudomonadati</taxon>
        <taxon>Pseudomonadota</taxon>
        <taxon>Gammaproteobacteria</taxon>
        <taxon>Pseudomonadales</taxon>
        <taxon>Pseudomonadaceae</taxon>
        <taxon>Pseudomonas</taxon>
    </lineage>
</organism>
<dbReference type="InterPro" id="IPR036388">
    <property type="entry name" value="WH-like_DNA-bd_sf"/>
</dbReference>
<dbReference type="GO" id="GO:0003677">
    <property type="term" value="F:DNA binding"/>
    <property type="evidence" value="ECO:0007669"/>
    <property type="project" value="UniProtKB-KW"/>
</dbReference>
<accession>A0A2A3MM99</accession>
<feature type="domain" description="HTH luxR-type" evidence="5">
    <location>
        <begin position="28"/>
        <end position="89"/>
    </location>
</feature>
<comment type="caution">
    <text evidence="6">The sequence shown here is derived from an EMBL/GenBank/DDBJ whole genome shotgun (WGS) entry which is preliminary data.</text>
</comment>
<keyword evidence="2" id="KW-0238">DNA-binding</keyword>
<gene>
    <name evidence="6" type="ORF">CNQ84_00705</name>
</gene>
<evidence type="ECO:0000256" key="3">
    <source>
        <dbReference type="ARBA" id="ARBA00023163"/>
    </source>
</evidence>
<evidence type="ECO:0000256" key="4">
    <source>
        <dbReference type="SAM" id="MobiDB-lite"/>
    </source>
</evidence>
<reference evidence="6 7" key="1">
    <citation type="submission" date="2017-09" db="EMBL/GenBank/DDBJ databases">
        <title>Pseudomonas abyssi sp. nov. isolated from Abyssopelagic Water.</title>
        <authorList>
            <person name="Wei Y."/>
        </authorList>
    </citation>
    <scope>NUCLEOTIDE SEQUENCE [LARGE SCALE GENOMIC DNA]</scope>
    <source>
        <strain evidence="6 7">MT5</strain>
    </source>
</reference>
<dbReference type="InterPro" id="IPR016032">
    <property type="entry name" value="Sig_transdc_resp-reg_C-effctor"/>
</dbReference>
<keyword evidence="3" id="KW-0804">Transcription</keyword>
<dbReference type="SUPFAM" id="SSF46894">
    <property type="entry name" value="C-terminal effector domain of the bipartite response regulators"/>
    <property type="match status" value="1"/>
</dbReference>
<keyword evidence="7" id="KW-1185">Reference proteome</keyword>
<dbReference type="CDD" id="cd06170">
    <property type="entry name" value="LuxR_C_like"/>
    <property type="match status" value="1"/>
</dbReference>
<evidence type="ECO:0000313" key="7">
    <source>
        <dbReference type="Proteomes" id="UP000242313"/>
    </source>
</evidence>
<dbReference type="EMBL" id="NTMR01000002">
    <property type="protein sequence ID" value="PBK05931.1"/>
    <property type="molecule type" value="Genomic_DNA"/>
</dbReference>
<dbReference type="GO" id="GO:0006355">
    <property type="term" value="P:regulation of DNA-templated transcription"/>
    <property type="evidence" value="ECO:0007669"/>
    <property type="project" value="InterPro"/>
</dbReference>
<proteinExistence type="predicted"/>